<feature type="non-terminal residue" evidence="1">
    <location>
        <position position="1"/>
    </location>
</feature>
<evidence type="ECO:0000313" key="2">
    <source>
        <dbReference type="Proteomes" id="UP000886611"/>
    </source>
</evidence>
<accession>A0A8X7X9K9</accession>
<comment type="caution">
    <text evidence="1">The sequence shown here is derived from an EMBL/GenBank/DDBJ whole genome shotgun (WGS) entry which is preliminary data.</text>
</comment>
<keyword evidence="2" id="KW-1185">Reference proteome</keyword>
<dbReference type="Proteomes" id="UP000886611">
    <property type="component" value="Unassembled WGS sequence"/>
</dbReference>
<reference evidence="1 2" key="1">
    <citation type="journal article" date="2021" name="Cell">
        <title>Tracing the genetic footprints of vertebrate landing in non-teleost ray-finned fishes.</title>
        <authorList>
            <person name="Bi X."/>
            <person name="Wang K."/>
            <person name="Yang L."/>
            <person name="Pan H."/>
            <person name="Jiang H."/>
            <person name="Wei Q."/>
            <person name="Fang M."/>
            <person name="Yu H."/>
            <person name="Zhu C."/>
            <person name="Cai Y."/>
            <person name="He Y."/>
            <person name="Gan X."/>
            <person name="Zeng H."/>
            <person name="Yu D."/>
            <person name="Zhu Y."/>
            <person name="Jiang H."/>
            <person name="Qiu Q."/>
            <person name="Yang H."/>
            <person name="Zhang Y.E."/>
            <person name="Wang W."/>
            <person name="Zhu M."/>
            <person name="He S."/>
            <person name="Zhang G."/>
        </authorList>
    </citation>
    <scope>NUCLEOTIDE SEQUENCE [LARGE SCALE GENOMIC DNA]</scope>
    <source>
        <strain evidence="1">Bchr_013</strain>
    </source>
</reference>
<organism evidence="1 2">
    <name type="scientific">Polypterus senegalus</name>
    <name type="common">Senegal bichir</name>
    <dbReference type="NCBI Taxonomy" id="55291"/>
    <lineage>
        <taxon>Eukaryota</taxon>
        <taxon>Metazoa</taxon>
        <taxon>Chordata</taxon>
        <taxon>Craniata</taxon>
        <taxon>Vertebrata</taxon>
        <taxon>Euteleostomi</taxon>
        <taxon>Actinopterygii</taxon>
        <taxon>Polypteriformes</taxon>
        <taxon>Polypteridae</taxon>
        <taxon>Polypterus</taxon>
    </lineage>
</organism>
<sequence length="198" mass="23108">MDSAEDITYFRERVEDLSEEMTMLAALLDSDVDETVFEIIKEQVERTLLHSSSGDSVPCSGRPSFDIPAESIEHLLLCGLKVQQIADLYDVSEKTITRRMSQFDIRKKNKKKESKKHLEQIMTNPNKEEETKKTYMSKRTPAQIAYDKMQEKRAYFSNVSECEWAKDLRWYPEGCRFESRILSLPKQILLCWALERGP</sequence>
<protein>
    <submittedName>
        <fullName evidence="1">FA32A protein</fullName>
    </submittedName>
</protein>
<evidence type="ECO:0000313" key="1">
    <source>
        <dbReference type="EMBL" id="KAG2464107.1"/>
    </source>
</evidence>
<dbReference type="AlphaFoldDB" id="A0A8X7X9K9"/>
<gene>
    <name evidence="1" type="primary">Fam32al</name>
    <name evidence="1" type="ORF">GTO96_0003354</name>
</gene>
<name>A0A8X7X9K9_POLSE</name>
<proteinExistence type="predicted"/>
<dbReference type="EMBL" id="JAATIS010003638">
    <property type="protein sequence ID" value="KAG2464107.1"/>
    <property type="molecule type" value="Genomic_DNA"/>
</dbReference>
<feature type="non-terminal residue" evidence="1">
    <location>
        <position position="198"/>
    </location>
</feature>